<dbReference type="PROSITE" id="PS00615">
    <property type="entry name" value="C_TYPE_LECTIN_1"/>
    <property type="match status" value="1"/>
</dbReference>
<dbReference type="InterPro" id="IPR018378">
    <property type="entry name" value="C-type_lectin_CS"/>
</dbReference>
<dbReference type="InterPro" id="IPR001304">
    <property type="entry name" value="C-type_lectin-like"/>
</dbReference>
<proteinExistence type="predicted"/>
<evidence type="ECO:0000259" key="2">
    <source>
        <dbReference type="PROSITE" id="PS50041"/>
    </source>
</evidence>
<dbReference type="AlphaFoldDB" id="A0A0D8XNX9"/>
<keyword evidence="1" id="KW-1015">Disulfide bond</keyword>
<dbReference type="InterPro" id="IPR016186">
    <property type="entry name" value="C-type_lectin-like/link_sf"/>
</dbReference>
<dbReference type="EMBL" id="KN716358">
    <property type="protein sequence ID" value="KJH46338.1"/>
    <property type="molecule type" value="Genomic_DNA"/>
</dbReference>
<keyword evidence="4" id="KW-1185">Reference proteome</keyword>
<organism evidence="3 4">
    <name type="scientific">Dictyocaulus viviparus</name>
    <name type="common">Bovine lungworm</name>
    <dbReference type="NCBI Taxonomy" id="29172"/>
    <lineage>
        <taxon>Eukaryota</taxon>
        <taxon>Metazoa</taxon>
        <taxon>Ecdysozoa</taxon>
        <taxon>Nematoda</taxon>
        <taxon>Chromadorea</taxon>
        <taxon>Rhabditida</taxon>
        <taxon>Rhabditina</taxon>
        <taxon>Rhabditomorpha</taxon>
        <taxon>Strongyloidea</taxon>
        <taxon>Metastrongylidae</taxon>
        <taxon>Dictyocaulus</taxon>
    </lineage>
</organism>
<dbReference type="SUPFAM" id="SSF56436">
    <property type="entry name" value="C-type lectin-like"/>
    <property type="match status" value="1"/>
</dbReference>
<dbReference type="OrthoDB" id="5797898at2759"/>
<protein>
    <submittedName>
        <fullName evidence="3">Lectin C-type domain protein</fullName>
    </submittedName>
</protein>
<dbReference type="InterPro" id="IPR016187">
    <property type="entry name" value="CTDL_fold"/>
</dbReference>
<dbReference type="Gene3D" id="3.10.100.10">
    <property type="entry name" value="Mannose-Binding Protein A, subunit A"/>
    <property type="match status" value="1"/>
</dbReference>
<reference evidence="4" key="2">
    <citation type="journal article" date="2016" name="Sci. Rep.">
        <title>Dictyocaulus viviparus genome, variome and transcriptome elucidate lungworm biology and support future intervention.</title>
        <authorList>
            <person name="McNulty S.N."/>
            <person name="Strube C."/>
            <person name="Rosa B.A."/>
            <person name="Martin J.C."/>
            <person name="Tyagi R."/>
            <person name="Choi Y.J."/>
            <person name="Wang Q."/>
            <person name="Hallsworth Pepin K."/>
            <person name="Zhang X."/>
            <person name="Ozersky P."/>
            <person name="Wilson R.K."/>
            <person name="Sternberg P.W."/>
            <person name="Gasser R.B."/>
            <person name="Mitreva M."/>
        </authorList>
    </citation>
    <scope>NUCLEOTIDE SEQUENCE [LARGE SCALE GENOMIC DNA]</scope>
    <source>
        <strain evidence="4">HannoverDv2000</strain>
    </source>
</reference>
<name>A0A0D8XNX9_DICVI</name>
<evidence type="ECO:0000313" key="3">
    <source>
        <dbReference type="EMBL" id="KJH46338.1"/>
    </source>
</evidence>
<dbReference type="STRING" id="29172.A0A0D8XNX9"/>
<dbReference type="CDD" id="cd00037">
    <property type="entry name" value="CLECT"/>
    <property type="match status" value="1"/>
</dbReference>
<dbReference type="Proteomes" id="UP000053766">
    <property type="component" value="Unassembled WGS sequence"/>
</dbReference>
<sequence>MNQMRKPLSHKSAQQDCRRQGGYLTSNIDASLDNELSMLLVQNVTREEVFWIDLQVDSNGHLMWGDGNNLIYRPADSFIARSNSCVAYVISDGMSRWASLPCDTQANYLCAFPPLGNVHRYIVNENHSYLFCATYKN</sequence>
<dbReference type="PROSITE" id="PS50041">
    <property type="entry name" value="C_TYPE_LECTIN_2"/>
    <property type="match status" value="1"/>
</dbReference>
<evidence type="ECO:0000256" key="1">
    <source>
        <dbReference type="ARBA" id="ARBA00023157"/>
    </source>
</evidence>
<dbReference type="Pfam" id="PF00059">
    <property type="entry name" value="Lectin_C"/>
    <property type="match status" value="1"/>
</dbReference>
<gene>
    <name evidence="3" type="ORF">DICVIV_07609</name>
</gene>
<reference evidence="3 4" key="1">
    <citation type="submission" date="2013-11" db="EMBL/GenBank/DDBJ databases">
        <title>Draft genome of the bovine lungworm Dictyocaulus viviparus.</title>
        <authorList>
            <person name="Mitreva M."/>
        </authorList>
    </citation>
    <scope>NUCLEOTIDE SEQUENCE [LARGE SCALE GENOMIC DNA]</scope>
    <source>
        <strain evidence="3 4">HannoverDv2000</strain>
    </source>
</reference>
<accession>A0A0D8XNX9</accession>
<evidence type="ECO:0000313" key="4">
    <source>
        <dbReference type="Proteomes" id="UP000053766"/>
    </source>
</evidence>
<feature type="domain" description="C-type lectin" evidence="2">
    <location>
        <begin position="13"/>
        <end position="111"/>
    </location>
</feature>